<dbReference type="EMBL" id="JAYRBN010000065">
    <property type="protein sequence ID" value="KAL2737251.1"/>
    <property type="molecule type" value="Genomic_DNA"/>
</dbReference>
<reference evidence="1 2" key="1">
    <citation type="journal article" date="2024" name="Ann. Entomol. Soc. Am.">
        <title>Genomic analyses of the southern and eastern yellowjacket wasps (Hymenoptera: Vespidae) reveal evolutionary signatures of social life.</title>
        <authorList>
            <person name="Catto M.A."/>
            <person name="Caine P.B."/>
            <person name="Orr S.E."/>
            <person name="Hunt B.G."/>
            <person name="Goodisman M.A.D."/>
        </authorList>
    </citation>
    <scope>NUCLEOTIDE SEQUENCE [LARGE SCALE GENOMIC DNA]</scope>
    <source>
        <strain evidence="1">232</strain>
        <tissue evidence="1">Head and thorax</tissue>
    </source>
</reference>
<proteinExistence type="predicted"/>
<protein>
    <submittedName>
        <fullName evidence="1">Protein expanded isoform X1</fullName>
    </submittedName>
</protein>
<name>A0ABD2BWW3_VESMC</name>
<comment type="caution">
    <text evidence="1">The sequence shown here is derived from an EMBL/GenBank/DDBJ whole genome shotgun (WGS) entry which is preliminary data.</text>
</comment>
<gene>
    <name evidence="1" type="ORF">V1477_012207</name>
</gene>
<organism evidence="1 2">
    <name type="scientific">Vespula maculifrons</name>
    <name type="common">Eastern yellow jacket</name>
    <name type="synonym">Wasp</name>
    <dbReference type="NCBI Taxonomy" id="7453"/>
    <lineage>
        <taxon>Eukaryota</taxon>
        <taxon>Metazoa</taxon>
        <taxon>Ecdysozoa</taxon>
        <taxon>Arthropoda</taxon>
        <taxon>Hexapoda</taxon>
        <taxon>Insecta</taxon>
        <taxon>Pterygota</taxon>
        <taxon>Neoptera</taxon>
        <taxon>Endopterygota</taxon>
        <taxon>Hymenoptera</taxon>
        <taxon>Apocrita</taxon>
        <taxon>Aculeata</taxon>
        <taxon>Vespoidea</taxon>
        <taxon>Vespidae</taxon>
        <taxon>Vespinae</taxon>
        <taxon>Vespula</taxon>
    </lineage>
</organism>
<dbReference type="Proteomes" id="UP001607303">
    <property type="component" value="Unassembled WGS sequence"/>
</dbReference>
<dbReference type="InterPro" id="IPR047145">
    <property type="entry name" value="FRMD6-like"/>
</dbReference>
<dbReference type="PANTHER" id="PTHR13429:SF5">
    <property type="entry name" value="PROTEIN EXPANDED"/>
    <property type="match status" value="1"/>
</dbReference>
<dbReference type="PANTHER" id="PTHR13429">
    <property type="entry name" value="FERM DOMAIN (PROTEIN4.1-EZRIN-RADIXIN-MOESIN) FAMILY"/>
    <property type="match status" value="1"/>
</dbReference>
<sequence>MRGSGVTAARSCLQPLVSASRYLAVHALPGDPLYFVVEAKSRVKEVYAQTCMLLDQQGMRDCELFGLAILSGLFEITLKFLLKYKDVKKTLYIDSQKSKFKKNKSDSVWRILFGIRKKEREQRNWLFSVVRGPSSREFRPSRMEEPYRDRRELERVTRTDGEYLFVDPDNKLSKYAPKNWRNSHTYVSENVTPINSLLNYQNVSTVFFMKLSAIFVTRTKHESDSKVHRTDGFGQQRKTRFYTLLSCSLLRRYAVAVKVRQRRYIFEQRTESK</sequence>
<accession>A0ABD2BWW3</accession>
<evidence type="ECO:0000313" key="2">
    <source>
        <dbReference type="Proteomes" id="UP001607303"/>
    </source>
</evidence>
<evidence type="ECO:0000313" key="1">
    <source>
        <dbReference type="EMBL" id="KAL2737251.1"/>
    </source>
</evidence>
<keyword evidence="2" id="KW-1185">Reference proteome</keyword>
<dbReference type="AlphaFoldDB" id="A0ABD2BWW3"/>